<dbReference type="GO" id="GO:0031640">
    <property type="term" value="P:killing of cells of another organism"/>
    <property type="evidence" value="ECO:0007669"/>
    <property type="project" value="UniProtKB-KW"/>
</dbReference>
<dbReference type="InterPro" id="IPR023347">
    <property type="entry name" value="Lysozyme_dom_sf"/>
</dbReference>
<dbReference type="GO" id="GO:0009253">
    <property type="term" value="P:peptidoglycan catabolic process"/>
    <property type="evidence" value="ECO:0007669"/>
    <property type="project" value="InterPro"/>
</dbReference>
<sequence>MVKLQDIKQGLGNYAYLKGDRELTLQIQIKLIALGLLSIGEDDGSYGSKTDSALKTFVGYFPAIKPDNISSEFAKALIETKILVPQAGINLIKLFENFFPEAYPDPLSGGIPITIGWGCTKKEDGSKWVMGDCITKEKADYLLISQLKTQYQPILQASVPYWAEMNSNQKGALLSFAYNLGAEFMTKGDFQSIRIVLKEKQWDDLPKILKLYHNPRSENVKLGLFRRRSAEGYLWSDMKMNAQQAFKLSQEIKKITL</sequence>
<protein>
    <recommendedName>
        <fullName evidence="4">Lysozyme</fullName>
        <ecNumber evidence="4">3.2.1.17</ecNumber>
    </recommendedName>
</protein>
<evidence type="ECO:0000256" key="4">
    <source>
        <dbReference type="RuleBase" id="RU003788"/>
    </source>
</evidence>
<reference evidence="5" key="1">
    <citation type="submission" date="2021-05" db="EMBL/GenBank/DDBJ databases">
        <authorList>
            <person name="Pietrasiak N."/>
            <person name="Ward R."/>
            <person name="Stajich J.E."/>
            <person name="Kurbessoian T."/>
        </authorList>
    </citation>
    <scope>NUCLEOTIDE SEQUENCE</scope>
    <source>
        <strain evidence="5">GSE-NOS-MK-12-04C</strain>
    </source>
</reference>
<dbReference type="PANTHER" id="PTHR38107">
    <property type="match status" value="1"/>
</dbReference>
<dbReference type="Proteomes" id="UP000729701">
    <property type="component" value="Unassembled WGS sequence"/>
</dbReference>
<dbReference type="CDD" id="cd00737">
    <property type="entry name" value="lyz_endolysin_autolysin"/>
    <property type="match status" value="1"/>
</dbReference>
<evidence type="ECO:0000313" key="6">
    <source>
        <dbReference type="Proteomes" id="UP000729701"/>
    </source>
</evidence>
<dbReference type="PANTHER" id="PTHR38107:SF3">
    <property type="entry name" value="LYSOZYME RRRD-RELATED"/>
    <property type="match status" value="1"/>
</dbReference>
<keyword evidence="3" id="KW-1035">Host cytoplasm</keyword>
<dbReference type="EC" id="3.2.1.17" evidence="4"/>
<name>A0A951QQL3_9CYAN</name>
<evidence type="ECO:0000256" key="2">
    <source>
        <dbReference type="ARBA" id="ARBA00022638"/>
    </source>
</evidence>
<dbReference type="InterPro" id="IPR033907">
    <property type="entry name" value="Endolysin_autolysin"/>
</dbReference>
<dbReference type="GO" id="GO:0042742">
    <property type="term" value="P:defense response to bacterium"/>
    <property type="evidence" value="ECO:0007669"/>
    <property type="project" value="UniProtKB-KW"/>
</dbReference>
<dbReference type="InterPro" id="IPR023346">
    <property type="entry name" value="Lysozyme-like_dom_sf"/>
</dbReference>
<dbReference type="InterPro" id="IPR002196">
    <property type="entry name" value="Glyco_hydro_24"/>
</dbReference>
<keyword evidence="4" id="KW-0378">Hydrolase</keyword>
<dbReference type="SUPFAM" id="SSF53955">
    <property type="entry name" value="Lysozyme-like"/>
    <property type="match status" value="1"/>
</dbReference>
<keyword evidence="4" id="KW-0326">Glycosidase</keyword>
<comment type="caution">
    <text evidence="5">The sequence shown here is derived from an EMBL/GenBank/DDBJ whole genome shotgun (WGS) entry which is preliminary data.</text>
</comment>
<evidence type="ECO:0000256" key="3">
    <source>
        <dbReference type="ARBA" id="ARBA00023200"/>
    </source>
</evidence>
<dbReference type="Gene3D" id="1.10.530.40">
    <property type="match status" value="1"/>
</dbReference>
<comment type="catalytic activity">
    <reaction evidence="4">
        <text>Hydrolysis of (1-&gt;4)-beta-linkages between N-acetylmuramic acid and N-acetyl-D-glucosamine residues in a peptidoglycan and between N-acetyl-D-glucosamine residues in chitodextrins.</text>
        <dbReference type="EC" id="3.2.1.17"/>
    </reaction>
</comment>
<accession>A0A951QQL3</accession>
<dbReference type="Pfam" id="PF00959">
    <property type="entry name" value="Phage_lysozyme"/>
    <property type="match status" value="1"/>
</dbReference>
<gene>
    <name evidence="5" type="ORF">KME60_18450</name>
</gene>
<dbReference type="AlphaFoldDB" id="A0A951QQL3"/>
<dbReference type="InterPro" id="IPR051018">
    <property type="entry name" value="Bacteriophage_GH24"/>
</dbReference>
<reference evidence="5" key="2">
    <citation type="journal article" date="2022" name="Microbiol. Resour. Announc.">
        <title>Metagenome Sequencing to Explore Phylogenomics of Terrestrial Cyanobacteria.</title>
        <authorList>
            <person name="Ward R.D."/>
            <person name="Stajich J.E."/>
            <person name="Johansen J.R."/>
            <person name="Huntemann M."/>
            <person name="Clum A."/>
            <person name="Foster B."/>
            <person name="Foster B."/>
            <person name="Roux S."/>
            <person name="Palaniappan K."/>
            <person name="Varghese N."/>
            <person name="Mukherjee S."/>
            <person name="Reddy T.B.K."/>
            <person name="Daum C."/>
            <person name="Copeland A."/>
            <person name="Chen I.A."/>
            <person name="Ivanova N.N."/>
            <person name="Kyrpides N.C."/>
            <person name="Shapiro N."/>
            <person name="Eloe-Fadrosh E.A."/>
            <person name="Pietrasiak N."/>
        </authorList>
    </citation>
    <scope>NUCLEOTIDE SEQUENCE</scope>
    <source>
        <strain evidence="5">GSE-NOS-MK-12-04C</strain>
    </source>
</reference>
<evidence type="ECO:0000313" key="5">
    <source>
        <dbReference type="EMBL" id="MBW4669338.1"/>
    </source>
</evidence>
<dbReference type="GO" id="GO:0003796">
    <property type="term" value="F:lysozyme activity"/>
    <property type="evidence" value="ECO:0007669"/>
    <property type="project" value="UniProtKB-EC"/>
</dbReference>
<comment type="similarity">
    <text evidence="4">Belongs to the glycosyl hydrolase 24 family.</text>
</comment>
<dbReference type="EMBL" id="JAHHGZ010000020">
    <property type="protein sequence ID" value="MBW4669338.1"/>
    <property type="molecule type" value="Genomic_DNA"/>
</dbReference>
<keyword evidence="2 4" id="KW-0081">Bacteriolytic enzyme</keyword>
<keyword evidence="1 4" id="KW-0929">Antimicrobial</keyword>
<proteinExistence type="inferred from homology"/>
<evidence type="ECO:0000256" key="1">
    <source>
        <dbReference type="ARBA" id="ARBA00022529"/>
    </source>
</evidence>
<dbReference type="GO" id="GO:0016998">
    <property type="term" value="P:cell wall macromolecule catabolic process"/>
    <property type="evidence" value="ECO:0007669"/>
    <property type="project" value="InterPro"/>
</dbReference>
<organism evidence="5 6">
    <name type="scientific">Cyanomargarita calcarea GSE-NOS-MK-12-04C</name>
    <dbReference type="NCBI Taxonomy" id="2839659"/>
    <lineage>
        <taxon>Bacteria</taxon>
        <taxon>Bacillati</taxon>
        <taxon>Cyanobacteriota</taxon>
        <taxon>Cyanophyceae</taxon>
        <taxon>Nostocales</taxon>
        <taxon>Cyanomargaritaceae</taxon>
        <taxon>Cyanomargarita</taxon>
    </lineage>
</organism>